<feature type="compositionally biased region" description="Basic residues" evidence="1">
    <location>
        <begin position="18"/>
        <end position="29"/>
    </location>
</feature>
<dbReference type="EMBL" id="MCGO01000084">
    <property type="protein sequence ID" value="ORY30153.1"/>
    <property type="molecule type" value="Genomic_DNA"/>
</dbReference>
<feature type="region of interest" description="Disordered" evidence="1">
    <location>
        <begin position="115"/>
        <end position="216"/>
    </location>
</feature>
<accession>A0A1Y2B5R2</accession>
<dbReference type="AlphaFoldDB" id="A0A1Y2B5R2"/>
<proteinExistence type="predicted"/>
<comment type="caution">
    <text evidence="2">The sequence shown here is derived from an EMBL/GenBank/DDBJ whole genome shotgun (WGS) entry which is preliminary data.</text>
</comment>
<feature type="region of interest" description="Disordered" evidence="1">
    <location>
        <begin position="1"/>
        <end position="82"/>
    </location>
</feature>
<keyword evidence="3" id="KW-1185">Reference proteome</keyword>
<gene>
    <name evidence="2" type="ORF">BCR33DRAFT_724480</name>
</gene>
<evidence type="ECO:0000256" key="1">
    <source>
        <dbReference type="SAM" id="MobiDB-lite"/>
    </source>
</evidence>
<sequence length="705" mass="78284">MASKRTSLVFPEGVTNFKGHKAPQPRSRKSSVSGNDIMEIVRQPSYNKQEEEEAQENKPAPEQNKRVSVVRRTSVVAKRRPSVTVPMRTSVIGDLPPLTLKSKKGSNVDIEAMDGQSYHLARTDSKPVIRPTSRTSRNQKSSNASQNTSHRGSIAPDRSRRESSAAEEAFNFGLALEHFRKPASPPATVSESTKGSRAGTPTKSESPTKPSSPSKLRQLEGLEDGFDDDQTPYAFPQRASVAQRASISFGGRRMSNAGPPGVGNGGGIMLPGMTSGLVVDLGTGGARPSLFRPSVGGRYTRPSIQNTVNFTDTDVIDAIDEMDRERDAAAREWRAKNAQQQQIKEGEENESGTEKKKGGSGKRDVTNFSDLKDTDVENHDELSGKRHIPSWKHKWENAMLVNEAAFRFSVSKQVNQDLDDTKATYGYRHSLVNPNNMFEEGKTKVDGWKYNGEVFTERMSMANRASMMRRRTSVLGELDLGRPNSAGYYDDDGEGYMARNQRKRRSTVPANIKPNFEHLERGYKPPPPNPSLGALKYHVFRNNIEQAKKHDKTAWVPVAIADPSENEVMHPPPTISATNLLRQRASMKQESIKLKVLKNLPKPKELPLPIEPGWTPHLTPRNVLGEIQKSTERRDATEVAFDCECKERRGVVIRKTEKDEFRLLQSLKARHKEVLGRRGEGEGGCEVVFHAGQFGLMAKKVGGDK</sequence>
<feature type="compositionally biased region" description="Low complexity" evidence="1">
    <location>
        <begin position="57"/>
        <end position="76"/>
    </location>
</feature>
<feature type="compositionally biased region" description="Low complexity" evidence="1">
    <location>
        <begin position="200"/>
        <end position="215"/>
    </location>
</feature>
<feature type="region of interest" description="Disordered" evidence="1">
    <location>
        <begin position="327"/>
        <end position="381"/>
    </location>
</feature>
<evidence type="ECO:0000313" key="2">
    <source>
        <dbReference type="EMBL" id="ORY30153.1"/>
    </source>
</evidence>
<evidence type="ECO:0000313" key="3">
    <source>
        <dbReference type="Proteomes" id="UP000193642"/>
    </source>
</evidence>
<feature type="compositionally biased region" description="Basic and acidic residues" evidence="1">
    <location>
        <begin position="352"/>
        <end position="381"/>
    </location>
</feature>
<dbReference type="Proteomes" id="UP000193642">
    <property type="component" value="Unassembled WGS sequence"/>
</dbReference>
<feature type="compositionally biased region" description="Polar residues" evidence="1">
    <location>
        <begin position="132"/>
        <end position="151"/>
    </location>
</feature>
<protein>
    <submittedName>
        <fullName evidence="2">Uncharacterized protein</fullName>
    </submittedName>
</protein>
<name>A0A1Y2B5R2_9FUNG</name>
<dbReference type="OrthoDB" id="2159735at2759"/>
<organism evidence="2 3">
    <name type="scientific">Rhizoclosmatium globosum</name>
    <dbReference type="NCBI Taxonomy" id="329046"/>
    <lineage>
        <taxon>Eukaryota</taxon>
        <taxon>Fungi</taxon>
        <taxon>Fungi incertae sedis</taxon>
        <taxon>Chytridiomycota</taxon>
        <taxon>Chytridiomycota incertae sedis</taxon>
        <taxon>Chytridiomycetes</taxon>
        <taxon>Chytridiales</taxon>
        <taxon>Chytriomycetaceae</taxon>
        <taxon>Rhizoclosmatium</taxon>
    </lineage>
</organism>
<reference evidence="2 3" key="1">
    <citation type="submission" date="2016-07" db="EMBL/GenBank/DDBJ databases">
        <title>Pervasive Adenine N6-methylation of Active Genes in Fungi.</title>
        <authorList>
            <consortium name="DOE Joint Genome Institute"/>
            <person name="Mondo S.J."/>
            <person name="Dannebaum R.O."/>
            <person name="Kuo R.C."/>
            <person name="Labutti K."/>
            <person name="Haridas S."/>
            <person name="Kuo A."/>
            <person name="Salamov A."/>
            <person name="Ahrendt S.R."/>
            <person name="Lipzen A."/>
            <person name="Sullivan W."/>
            <person name="Andreopoulos W.B."/>
            <person name="Clum A."/>
            <person name="Lindquist E."/>
            <person name="Daum C."/>
            <person name="Ramamoorthy G.K."/>
            <person name="Gryganskyi A."/>
            <person name="Culley D."/>
            <person name="Magnuson J.K."/>
            <person name="James T.Y."/>
            <person name="O'Malley M.A."/>
            <person name="Stajich J.E."/>
            <person name="Spatafora J.W."/>
            <person name="Visel A."/>
            <person name="Grigoriev I.V."/>
        </authorList>
    </citation>
    <scope>NUCLEOTIDE SEQUENCE [LARGE SCALE GENOMIC DNA]</scope>
    <source>
        <strain evidence="2 3">JEL800</strain>
    </source>
</reference>